<name>I1HYS7_BRADI</name>
<dbReference type="GeneID" id="100836967"/>
<dbReference type="PANTHER" id="PTHR33573">
    <property type="entry name" value="CASP-LIKE PROTEIN 4A4"/>
    <property type="match status" value="1"/>
</dbReference>
<dbReference type="GO" id="GO:0005886">
    <property type="term" value="C:plasma membrane"/>
    <property type="evidence" value="ECO:0007669"/>
    <property type="project" value="UniProtKB-SubCell"/>
</dbReference>
<keyword evidence="6 8" id="KW-1133">Transmembrane helix</keyword>
<reference evidence="11" key="3">
    <citation type="submission" date="2018-08" db="UniProtKB">
        <authorList>
            <consortium name="EnsemblPlants"/>
        </authorList>
    </citation>
    <scope>IDENTIFICATION</scope>
    <source>
        <strain evidence="11">cv. Bd21</strain>
    </source>
</reference>
<evidence type="ECO:0000313" key="11">
    <source>
        <dbReference type="EnsemblPlants" id="KQJ94051"/>
    </source>
</evidence>
<keyword evidence="7 8" id="KW-0472">Membrane</keyword>
<dbReference type="EMBL" id="CM000882">
    <property type="protein sequence ID" value="KQJ94051.1"/>
    <property type="molecule type" value="Genomic_DNA"/>
</dbReference>
<dbReference type="Pfam" id="PF04535">
    <property type="entry name" value="CASP_dom"/>
    <property type="match status" value="1"/>
</dbReference>
<comment type="subunit">
    <text evidence="3 8">Homodimer and heterodimers.</text>
</comment>
<reference evidence="10" key="2">
    <citation type="submission" date="2017-06" db="EMBL/GenBank/DDBJ databases">
        <title>WGS assembly of Brachypodium distachyon.</title>
        <authorList>
            <consortium name="The International Brachypodium Initiative"/>
            <person name="Lucas S."/>
            <person name="Harmon-Smith M."/>
            <person name="Lail K."/>
            <person name="Tice H."/>
            <person name="Grimwood J."/>
            <person name="Bruce D."/>
            <person name="Barry K."/>
            <person name="Shu S."/>
            <person name="Lindquist E."/>
            <person name="Wang M."/>
            <person name="Pitluck S."/>
            <person name="Vogel J.P."/>
            <person name="Garvin D.F."/>
            <person name="Mockler T.C."/>
            <person name="Schmutz J."/>
            <person name="Rokhsar D."/>
            <person name="Bevan M.W."/>
        </authorList>
    </citation>
    <scope>NUCLEOTIDE SEQUENCE</scope>
    <source>
        <strain evidence="10">Bd21</strain>
    </source>
</reference>
<reference evidence="10 11" key="1">
    <citation type="journal article" date="2010" name="Nature">
        <title>Genome sequencing and analysis of the model grass Brachypodium distachyon.</title>
        <authorList>
            <consortium name="International Brachypodium Initiative"/>
        </authorList>
    </citation>
    <scope>NUCLEOTIDE SEQUENCE [LARGE SCALE GENOMIC DNA]</scope>
    <source>
        <strain evidence="10 11">Bd21</strain>
    </source>
</reference>
<evidence type="ECO:0000313" key="10">
    <source>
        <dbReference type="EMBL" id="KQJ94051.1"/>
    </source>
</evidence>
<evidence type="ECO:0000256" key="1">
    <source>
        <dbReference type="ARBA" id="ARBA00004651"/>
    </source>
</evidence>
<comment type="similarity">
    <text evidence="2 8">Belongs to the Casparian strip membrane proteins (CASP) family.</text>
</comment>
<accession>I1HYS7</accession>
<sequence>MATARFKVLEMALRACVVPLAVASLWEMATNKQADDTYGEISFSNLSGFKYLVFANAITAAYSVASILLSSIKSFARYDWLIFLLDQAAAYLLVTSCSAAAELVYLAREGDKEVSWGEVCSYFGRFCGRATVSVALQGAALLCFVVLSLGSAFRVFSKCDAPCRPGAAAGSKQPEGQFAY</sequence>
<dbReference type="InterPro" id="IPR006702">
    <property type="entry name" value="CASP_dom"/>
</dbReference>
<dbReference type="OMA" id="FSMFEPP"/>
<feature type="transmembrane region" description="Helical" evidence="8">
    <location>
        <begin position="49"/>
        <end position="69"/>
    </location>
</feature>
<evidence type="ECO:0000256" key="6">
    <source>
        <dbReference type="ARBA" id="ARBA00022989"/>
    </source>
</evidence>
<feature type="transmembrane region" description="Helical" evidence="8">
    <location>
        <begin position="134"/>
        <end position="156"/>
    </location>
</feature>
<evidence type="ECO:0000256" key="7">
    <source>
        <dbReference type="ARBA" id="ARBA00023136"/>
    </source>
</evidence>
<evidence type="ECO:0000256" key="5">
    <source>
        <dbReference type="ARBA" id="ARBA00022692"/>
    </source>
</evidence>
<comment type="subcellular location">
    <subcellularLocation>
        <location evidence="1 8">Cell membrane</location>
        <topology evidence="1 8">Multi-pass membrane protein</topology>
    </subcellularLocation>
</comment>
<evidence type="ECO:0000256" key="3">
    <source>
        <dbReference type="ARBA" id="ARBA00011489"/>
    </source>
</evidence>
<protein>
    <recommendedName>
        <fullName evidence="8">CASP-like protein</fullName>
    </recommendedName>
</protein>
<dbReference type="RefSeq" id="XP_003571714.1">
    <property type="nucleotide sequence ID" value="XM_003571666.4"/>
</dbReference>
<keyword evidence="5 8" id="KW-0812">Transmembrane</keyword>
<dbReference type="STRING" id="15368.I1HYS7"/>
<dbReference type="InterPro" id="IPR006459">
    <property type="entry name" value="CASP/CASPL"/>
</dbReference>
<gene>
    <name evidence="11" type="primary">LOC100836967</name>
    <name evidence="10" type="ORF">BRADI_3g08210v3</name>
</gene>
<dbReference type="PANTHER" id="PTHR33573:SF30">
    <property type="entry name" value="CASP-LIKE PROTEIN 2C1-RELATED"/>
    <property type="match status" value="1"/>
</dbReference>
<dbReference type="OrthoDB" id="755577at2759"/>
<evidence type="ECO:0000256" key="2">
    <source>
        <dbReference type="ARBA" id="ARBA00007651"/>
    </source>
</evidence>
<dbReference type="NCBIfam" id="TIGR01569">
    <property type="entry name" value="A_tha_TIGR01569"/>
    <property type="match status" value="1"/>
</dbReference>
<feature type="transmembrane region" description="Helical" evidence="8">
    <location>
        <begin position="12"/>
        <end position="29"/>
    </location>
</feature>
<evidence type="ECO:0000313" key="12">
    <source>
        <dbReference type="Proteomes" id="UP000008810"/>
    </source>
</evidence>
<dbReference type="HOGENOM" id="CLU_066104_2_1_1"/>
<dbReference type="Proteomes" id="UP000008810">
    <property type="component" value="Chromosome 3"/>
</dbReference>
<dbReference type="EnsemblPlants" id="KQJ94051">
    <property type="protein sequence ID" value="KQJ94051"/>
    <property type="gene ID" value="BRADI_3g08210v3"/>
</dbReference>
<keyword evidence="12" id="KW-1185">Reference proteome</keyword>
<keyword evidence="4 8" id="KW-1003">Cell membrane</keyword>
<dbReference type="AlphaFoldDB" id="I1HYS7"/>
<evidence type="ECO:0000259" key="9">
    <source>
        <dbReference type="Pfam" id="PF04535"/>
    </source>
</evidence>
<feature type="domain" description="Casparian strip membrane protein" evidence="9">
    <location>
        <begin position="5"/>
        <end position="142"/>
    </location>
</feature>
<dbReference type="eggNOG" id="ENOG502RY7Y">
    <property type="taxonomic scope" value="Eukaryota"/>
</dbReference>
<evidence type="ECO:0000256" key="4">
    <source>
        <dbReference type="ARBA" id="ARBA00022475"/>
    </source>
</evidence>
<dbReference type="Gramene" id="KQJ94051">
    <property type="protein sequence ID" value="KQJ94051"/>
    <property type="gene ID" value="BRADI_3g08210v3"/>
</dbReference>
<feature type="transmembrane region" description="Helical" evidence="8">
    <location>
        <begin position="81"/>
        <end position="107"/>
    </location>
</feature>
<dbReference type="FunCoup" id="I1HYS7">
    <property type="interactions" value="1577"/>
</dbReference>
<organism evidence="10">
    <name type="scientific">Brachypodium distachyon</name>
    <name type="common">Purple false brome</name>
    <name type="synonym">Trachynia distachya</name>
    <dbReference type="NCBI Taxonomy" id="15368"/>
    <lineage>
        <taxon>Eukaryota</taxon>
        <taxon>Viridiplantae</taxon>
        <taxon>Streptophyta</taxon>
        <taxon>Embryophyta</taxon>
        <taxon>Tracheophyta</taxon>
        <taxon>Spermatophyta</taxon>
        <taxon>Magnoliopsida</taxon>
        <taxon>Liliopsida</taxon>
        <taxon>Poales</taxon>
        <taxon>Poaceae</taxon>
        <taxon>BOP clade</taxon>
        <taxon>Pooideae</taxon>
        <taxon>Stipodae</taxon>
        <taxon>Brachypodieae</taxon>
        <taxon>Brachypodium</taxon>
    </lineage>
</organism>
<proteinExistence type="inferred from homology"/>
<dbReference type="KEGG" id="bdi:100836967"/>
<evidence type="ECO:0000256" key="8">
    <source>
        <dbReference type="RuleBase" id="RU361233"/>
    </source>
</evidence>